<dbReference type="Proteomes" id="UP000036890">
    <property type="component" value="Unassembled WGS sequence"/>
</dbReference>
<evidence type="ECO:0000313" key="2">
    <source>
        <dbReference type="EMBL" id="KOE97306.1"/>
    </source>
</evidence>
<keyword evidence="1" id="KW-0521">NADP</keyword>
<dbReference type="InterPro" id="IPR008670">
    <property type="entry name" value="CoA_reduct_LuxC"/>
</dbReference>
<dbReference type="SUPFAM" id="SSF53720">
    <property type="entry name" value="ALDH-like"/>
    <property type="match status" value="1"/>
</dbReference>
<evidence type="ECO:0000313" key="3">
    <source>
        <dbReference type="Proteomes" id="UP000036890"/>
    </source>
</evidence>
<accession>A0A0L8A508</accession>
<reference evidence="2 3" key="1">
    <citation type="journal article" date="2012" name="J. Bacteriol.">
        <title>Genome sequence of a novel nicotine-degrading strain, Pseudomonas geniculata N1.</title>
        <authorList>
            <person name="Tang H."/>
            <person name="Yu H."/>
            <person name="Tai C."/>
            <person name="Huang K."/>
            <person name="Liu Y."/>
            <person name="Wang L."/>
            <person name="Yao Y."/>
            <person name="Wu G."/>
            <person name="Xu P."/>
        </authorList>
    </citation>
    <scope>NUCLEOTIDE SEQUENCE [LARGE SCALE GENOMIC DNA]</scope>
    <source>
        <strain evidence="2 3">N1</strain>
    </source>
</reference>
<dbReference type="EMBL" id="AJLO02000046">
    <property type="protein sequence ID" value="KOE97306.1"/>
    <property type="molecule type" value="Genomic_DNA"/>
</dbReference>
<dbReference type="RefSeq" id="WP_010480656.1">
    <property type="nucleotide sequence ID" value="NZ_AJLO02000046.1"/>
</dbReference>
<dbReference type="Pfam" id="PF05893">
    <property type="entry name" value="LuxC"/>
    <property type="match status" value="1"/>
</dbReference>
<dbReference type="AlphaFoldDB" id="A0A0L8A508"/>
<organism evidence="2 3">
    <name type="scientific">Stenotrophomonas geniculata N1</name>
    <dbReference type="NCBI Taxonomy" id="1167641"/>
    <lineage>
        <taxon>Bacteria</taxon>
        <taxon>Pseudomonadati</taxon>
        <taxon>Pseudomonadota</taxon>
        <taxon>Gammaproteobacteria</taxon>
        <taxon>Lysobacterales</taxon>
        <taxon>Lysobacteraceae</taxon>
        <taxon>Stenotrophomonas</taxon>
    </lineage>
</organism>
<dbReference type="GO" id="GO:0003995">
    <property type="term" value="F:acyl-CoA dehydrogenase activity"/>
    <property type="evidence" value="ECO:0007669"/>
    <property type="project" value="InterPro"/>
</dbReference>
<dbReference type="OrthoDB" id="580775at2"/>
<evidence type="ECO:0008006" key="4">
    <source>
        <dbReference type="Google" id="ProtNLM"/>
    </source>
</evidence>
<comment type="caution">
    <text evidence="2">The sequence shown here is derived from an EMBL/GenBank/DDBJ whole genome shotgun (WGS) entry which is preliminary data.</text>
</comment>
<dbReference type="InterPro" id="IPR016161">
    <property type="entry name" value="Ald_DH/histidinol_DH"/>
</dbReference>
<sequence length="407" mass="44703">MTRLLFSIHPNATLDAELARLSVLPPLLPFSAPLREFVADFSRRVFTLPQLRQHPELATLAHWFRGAAVNQLSQRIGTRPTELDLARGLVFHLAPANVDVLFAYAWLMSVLSGNTNVARLSQKQSTQRDALVSILHDMQHEGLHPQVLERAVLLTYPHDDAITTAISRHCHARIIWGGDATVAKIRSLPIAPQALELAFPDRFGVAVMRAGTLVEANDADLQELAHRFCNDVLWFGQQACSSPRTLYWVGDEAETAAAKARFWPAVRTQAASLDDEPAALMARVTDANLLAATGHGVHSADAIGLYPLRLEASRADGGIREIQSGHGLVVEIELPTLDALAPQLDDRDQTLVQHGFTASDLRGFLCGLRNRAIDRVVPFGRALDFHPVWDGTDLLDVLTRKITLPAT</sequence>
<protein>
    <recommendedName>
        <fullName evidence="4">Long-chain-fatty-acyl-CoA reductase</fullName>
    </recommendedName>
</protein>
<gene>
    <name evidence="2" type="ORF">W7K_20485</name>
</gene>
<evidence type="ECO:0000256" key="1">
    <source>
        <dbReference type="ARBA" id="ARBA00022857"/>
    </source>
</evidence>
<dbReference type="GO" id="GO:0008218">
    <property type="term" value="P:bioluminescence"/>
    <property type="evidence" value="ECO:0007669"/>
    <property type="project" value="InterPro"/>
</dbReference>
<name>A0A0L8A508_9GAMM</name>
<proteinExistence type="predicted"/>